<gene>
    <name evidence="2" type="ORF">MM415B02512_0012</name>
</gene>
<feature type="region of interest" description="Disordered" evidence="1">
    <location>
        <begin position="64"/>
        <end position="87"/>
    </location>
</feature>
<evidence type="ECO:0000313" key="2">
    <source>
        <dbReference type="EMBL" id="QJA89739.1"/>
    </source>
</evidence>
<dbReference type="EMBL" id="MT142865">
    <property type="protein sequence ID" value="QJA89739.1"/>
    <property type="molecule type" value="Genomic_DNA"/>
</dbReference>
<evidence type="ECO:0000256" key="1">
    <source>
        <dbReference type="SAM" id="MobiDB-lite"/>
    </source>
</evidence>
<proteinExistence type="predicted"/>
<sequence>MGASFAIRWDPAEFWREMAKVNQDVADVLQEMANITVEYAKESPPSPYLTGTNRKSIGAEFTAKSGVKRFGESPPTGDSERTPTGNDVGFRVFATSGYGGYLEIGTSKMAARPYIKPAFDRAMAEAHSRLEGMLK</sequence>
<protein>
    <recommendedName>
        <fullName evidence="3">Tail protein</fullName>
    </recommendedName>
</protein>
<reference evidence="2" key="1">
    <citation type="submission" date="2020-03" db="EMBL/GenBank/DDBJ databases">
        <title>The deep terrestrial virosphere.</title>
        <authorList>
            <person name="Holmfeldt K."/>
            <person name="Nilsson E."/>
            <person name="Simone D."/>
            <person name="Lopez-Fernandez M."/>
            <person name="Wu X."/>
            <person name="de Brujin I."/>
            <person name="Lundin D."/>
            <person name="Andersson A."/>
            <person name="Bertilsson S."/>
            <person name="Dopson M."/>
        </authorList>
    </citation>
    <scope>NUCLEOTIDE SEQUENCE</scope>
    <source>
        <strain evidence="2">MM415B02512</strain>
    </source>
</reference>
<dbReference type="AlphaFoldDB" id="A0A6M3L636"/>
<organism evidence="2">
    <name type="scientific">viral metagenome</name>
    <dbReference type="NCBI Taxonomy" id="1070528"/>
    <lineage>
        <taxon>unclassified sequences</taxon>
        <taxon>metagenomes</taxon>
        <taxon>organismal metagenomes</taxon>
    </lineage>
</organism>
<accession>A0A6M3L636</accession>
<name>A0A6M3L636_9ZZZZ</name>
<evidence type="ECO:0008006" key="3">
    <source>
        <dbReference type="Google" id="ProtNLM"/>
    </source>
</evidence>